<sequence length="149" mass="16842">MEVFKAYYHSPLGTMEIRSTNRGLISIKFVDEIDSNNPNEHILSCIHQLKEYFKGIRTSFTLELSLDLSKFQKKVLDSLFDIPHGTVMNYSALAKAIGQPDAVRAVAKAVGNNPLAIVIPCHRVIGKNGELRGYAWGKWRKEELLKHEC</sequence>
<evidence type="ECO:0000256" key="1">
    <source>
        <dbReference type="ARBA" id="ARBA00001286"/>
    </source>
</evidence>
<protein>
    <recommendedName>
        <fullName evidence="3">methylated-DNA--[protein]-cysteine S-methyltransferase</fullName>
        <ecNumber evidence="3">2.1.1.63</ecNumber>
    </recommendedName>
</protein>
<dbReference type="PANTHER" id="PTHR10815:SF13">
    <property type="entry name" value="METHYLATED-DNA--PROTEIN-CYSTEINE METHYLTRANSFERASE"/>
    <property type="match status" value="1"/>
</dbReference>
<dbReference type="PANTHER" id="PTHR10815">
    <property type="entry name" value="METHYLATED-DNA--PROTEIN-CYSTEINE METHYLTRANSFERASE"/>
    <property type="match status" value="1"/>
</dbReference>
<organism evidence="11 12">
    <name type="scientific">Halobacillus litoralis</name>
    <dbReference type="NCBI Taxonomy" id="45668"/>
    <lineage>
        <taxon>Bacteria</taxon>
        <taxon>Bacillati</taxon>
        <taxon>Bacillota</taxon>
        <taxon>Bacilli</taxon>
        <taxon>Bacillales</taxon>
        <taxon>Bacillaceae</taxon>
        <taxon>Halobacillus</taxon>
    </lineage>
</organism>
<dbReference type="Pfam" id="PF02870">
    <property type="entry name" value="Methyltransf_1N"/>
    <property type="match status" value="1"/>
</dbReference>
<dbReference type="PROSITE" id="PS00374">
    <property type="entry name" value="MGMT"/>
    <property type="match status" value="1"/>
</dbReference>
<evidence type="ECO:0000313" key="12">
    <source>
        <dbReference type="Proteomes" id="UP000287756"/>
    </source>
</evidence>
<dbReference type="Gene3D" id="1.10.10.10">
    <property type="entry name" value="Winged helix-like DNA-binding domain superfamily/Winged helix DNA-binding domain"/>
    <property type="match status" value="1"/>
</dbReference>
<proteinExistence type="inferred from homology"/>
<dbReference type="AlphaFoldDB" id="A0A410ME66"/>
<evidence type="ECO:0000256" key="2">
    <source>
        <dbReference type="ARBA" id="ARBA00008711"/>
    </source>
</evidence>
<accession>A0A410ME66</accession>
<dbReference type="InterPro" id="IPR036217">
    <property type="entry name" value="MethylDNA_cys_MeTrfase_DNAb"/>
</dbReference>
<dbReference type="Proteomes" id="UP000287756">
    <property type="component" value="Chromosome"/>
</dbReference>
<dbReference type="EMBL" id="CP026118">
    <property type="protein sequence ID" value="QAS52988.1"/>
    <property type="molecule type" value="Genomic_DNA"/>
</dbReference>
<name>A0A410ME66_9BACI</name>
<evidence type="ECO:0000256" key="4">
    <source>
        <dbReference type="ARBA" id="ARBA00022603"/>
    </source>
</evidence>
<dbReference type="KEGG" id="hli:HLI_12695"/>
<dbReference type="SUPFAM" id="SSF46767">
    <property type="entry name" value="Methylated DNA-protein cysteine methyltransferase, C-terminal domain"/>
    <property type="match status" value="1"/>
</dbReference>
<dbReference type="InterPro" id="IPR014048">
    <property type="entry name" value="MethylDNA_cys_MeTrfase_DNA-bd"/>
</dbReference>
<comment type="catalytic activity">
    <reaction evidence="8">
        <text>a 6-O-methyl-2'-deoxyguanosine in DNA + L-cysteinyl-[protein] = S-methyl-L-cysteinyl-[protein] + a 2'-deoxyguanosine in DNA</text>
        <dbReference type="Rhea" id="RHEA:24000"/>
        <dbReference type="Rhea" id="RHEA-COMP:10131"/>
        <dbReference type="Rhea" id="RHEA-COMP:10132"/>
        <dbReference type="Rhea" id="RHEA-COMP:11367"/>
        <dbReference type="Rhea" id="RHEA-COMP:11368"/>
        <dbReference type="ChEBI" id="CHEBI:29950"/>
        <dbReference type="ChEBI" id="CHEBI:82612"/>
        <dbReference type="ChEBI" id="CHEBI:85445"/>
        <dbReference type="ChEBI" id="CHEBI:85448"/>
        <dbReference type="EC" id="2.1.1.63"/>
    </reaction>
</comment>
<dbReference type="InterPro" id="IPR008332">
    <property type="entry name" value="MethylG_MeTrfase_N"/>
</dbReference>
<dbReference type="GO" id="GO:0032259">
    <property type="term" value="P:methylation"/>
    <property type="evidence" value="ECO:0007669"/>
    <property type="project" value="UniProtKB-KW"/>
</dbReference>
<feature type="domain" description="Methylated-DNA-[protein]-cysteine S-methyltransferase DNA binding" evidence="9">
    <location>
        <begin position="70"/>
        <end position="148"/>
    </location>
</feature>
<keyword evidence="7" id="KW-0234">DNA repair</keyword>
<dbReference type="GO" id="GO:0003908">
    <property type="term" value="F:methylated-DNA-[protein]-cysteine S-methyltransferase activity"/>
    <property type="evidence" value="ECO:0007669"/>
    <property type="project" value="UniProtKB-EC"/>
</dbReference>
<dbReference type="RefSeq" id="WP_128525266.1">
    <property type="nucleotide sequence ID" value="NZ_CP026118.1"/>
</dbReference>
<keyword evidence="4 11" id="KW-0489">Methyltransferase</keyword>
<evidence type="ECO:0000256" key="7">
    <source>
        <dbReference type="ARBA" id="ARBA00023204"/>
    </source>
</evidence>
<gene>
    <name evidence="11" type="ORF">HLI_12695</name>
</gene>
<dbReference type="InterPro" id="IPR001497">
    <property type="entry name" value="MethylDNA_cys_MeTrfase_AS"/>
</dbReference>
<evidence type="ECO:0000256" key="8">
    <source>
        <dbReference type="ARBA" id="ARBA00049348"/>
    </source>
</evidence>
<reference evidence="11 12" key="1">
    <citation type="submission" date="2018-01" db="EMBL/GenBank/DDBJ databases">
        <title>The whole genome sequencing and assembly of Halobacillus litoralis ERB031 strain.</title>
        <authorList>
            <person name="Lee S.-J."/>
            <person name="Park M.-K."/>
            <person name="Kim J.-Y."/>
            <person name="Lee Y.-J."/>
            <person name="Yi H."/>
            <person name="Bahn Y.-S."/>
            <person name="Kim J.F."/>
            <person name="Lee D.-W."/>
        </authorList>
    </citation>
    <scope>NUCLEOTIDE SEQUENCE [LARGE SCALE GENOMIC DNA]</scope>
    <source>
        <strain evidence="11 12">ERB 031</strain>
    </source>
</reference>
<keyword evidence="6" id="KW-0227">DNA damage</keyword>
<dbReference type="SUPFAM" id="SSF53155">
    <property type="entry name" value="Methylated DNA-protein cysteine methyltransferase domain"/>
    <property type="match status" value="1"/>
</dbReference>
<comment type="similarity">
    <text evidence="2">Belongs to the MGMT family.</text>
</comment>
<dbReference type="InterPro" id="IPR036388">
    <property type="entry name" value="WH-like_DNA-bd_sf"/>
</dbReference>
<comment type="catalytic activity">
    <reaction evidence="1">
        <text>a 4-O-methyl-thymidine in DNA + L-cysteinyl-[protein] = a thymidine in DNA + S-methyl-L-cysteinyl-[protein]</text>
        <dbReference type="Rhea" id="RHEA:53428"/>
        <dbReference type="Rhea" id="RHEA-COMP:10131"/>
        <dbReference type="Rhea" id="RHEA-COMP:10132"/>
        <dbReference type="Rhea" id="RHEA-COMP:13555"/>
        <dbReference type="Rhea" id="RHEA-COMP:13556"/>
        <dbReference type="ChEBI" id="CHEBI:29950"/>
        <dbReference type="ChEBI" id="CHEBI:82612"/>
        <dbReference type="ChEBI" id="CHEBI:137386"/>
        <dbReference type="ChEBI" id="CHEBI:137387"/>
        <dbReference type="EC" id="2.1.1.63"/>
    </reaction>
</comment>
<keyword evidence="5 11" id="KW-0808">Transferase</keyword>
<dbReference type="CDD" id="cd06445">
    <property type="entry name" value="ATase"/>
    <property type="match status" value="1"/>
</dbReference>
<dbReference type="NCBIfam" id="TIGR00589">
    <property type="entry name" value="ogt"/>
    <property type="match status" value="1"/>
</dbReference>
<evidence type="ECO:0000259" key="9">
    <source>
        <dbReference type="Pfam" id="PF01035"/>
    </source>
</evidence>
<dbReference type="FunFam" id="1.10.10.10:FF:000214">
    <property type="entry name" value="Methylated-DNA--protein-cysteine methyltransferase"/>
    <property type="match status" value="1"/>
</dbReference>
<dbReference type="Gene3D" id="3.30.160.70">
    <property type="entry name" value="Methylated DNA-protein cysteine methyltransferase domain"/>
    <property type="match status" value="1"/>
</dbReference>
<evidence type="ECO:0000256" key="3">
    <source>
        <dbReference type="ARBA" id="ARBA00011918"/>
    </source>
</evidence>
<dbReference type="Pfam" id="PF01035">
    <property type="entry name" value="DNA_binding_1"/>
    <property type="match status" value="1"/>
</dbReference>
<evidence type="ECO:0000313" key="11">
    <source>
        <dbReference type="EMBL" id="QAS52988.1"/>
    </source>
</evidence>
<dbReference type="GO" id="GO:0006281">
    <property type="term" value="P:DNA repair"/>
    <property type="evidence" value="ECO:0007669"/>
    <property type="project" value="UniProtKB-KW"/>
</dbReference>
<dbReference type="EC" id="2.1.1.63" evidence="3"/>
<evidence type="ECO:0000256" key="5">
    <source>
        <dbReference type="ARBA" id="ARBA00022679"/>
    </source>
</evidence>
<feature type="domain" description="Methylguanine DNA methyltransferase ribonuclease-like" evidence="10">
    <location>
        <begin position="4"/>
        <end position="66"/>
    </location>
</feature>
<evidence type="ECO:0000259" key="10">
    <source>
        <dbReference type="Pfam" id="PF02870"/>
    </source>
</evidence>
<evidence type="ECO:0000256" key="6">
    <source>
        <dbReference type="ARBA" id="ARBA00022763"/>
    </source>
</evidence>
<dbReference type="OrthoDB" id="9802228at2"/>
<dbReference type="InterPro" id="IPR036631">
    <property type="entry name" value="MGMT_N_sf"/>
</dbReference>